<feature type="transmembrane region" description="Helical" evidence="1">
    <location>
        <begin position="68"/>
        <end position="84"/>
    </location>
</feature>
<keyword evidence="1" id="KW-0812">Transmembrane</keyword>
<feature type="transmembrane region" description="Helical" evidence="1">
    <location>
        <begin position="358"/>
        <end position="379"/>
    </location>
</feature>
<feature type="transmembrane region" description="Helical" evidence="1">
    <location>
        <begin position="114"/>
        <end position="134"/>
    </location>
</feature>
<feature type="transmembrane region" description="Helical" evidence="1">
    <location>
        <begin position="333"/>
        <end position="351"/>
    </location>
</feature>
<dbReference type="InterPro" id="IPR049753">
    <property type="entry name" value="EPS_HpsL-like"/>
</dbReference>
<accession>U7QGW3</accession>
<dbReference type="Proteomes" id="UP000017127">
    <property type="component" value="Unassembled WGS sequence"/>
</dbReference>
<feature type="transmembrane region" description="Helical" evidence="1">
    <location>
        <begin position="146"/>
        <end position="165"/>
    </location>
</feature>
<feature type="transmembrane region" description="Helical" evidence="1">
    <location>
        <begin position="185"/>
        <end position="204"/>
    </location>
</feature>
<feature type="transmembrane region" description="Helical" evidence="1">
    <location>
        <begin position="445"/>
        <end position="465"/>
    </location>
</feature>
<dbReference type="AlphaFoldDB" id="U7QGW3"/>
<keyword evidence="3" id="KW-1185">Reference proteome</keyword>
<keyword evidence="1" id="KW-0472">Membrane</keyword>
<feature type="transmembrane region" description="Helical" evidence="1">
    <location>
        <begin position="45"/>
        <end position="62"/>
    </location>
</feature>
<dbReference type="RefSeq" id="WP_023067423.1">
    <property type="nucleotide sequence ID" value="NZ_AUZM01000038.1"/>
</dbReference>
<sequence length="548" mass="61731">MSTPQNQPPPSQSQNFLDSVSHHDENDFENDFEDQNPEILHKIPLIFWVIGFSFLVACFMFGNGNSIGQIFVAIAAIFCITFSYRYPRQALWIFLIYIPFAGTIAYWIGNDHPIFHLAKDGLYFPALIALIQTARKQHLPLIIPKSLKIPLLSLLAIALLTFFYVNGGQQLSSNPGGQPLLMGIFGLKVLMGYIPLILCAYVLIRNREELHFLTRLQVVLAIICCVLGIIQYWLVVTGKCPDNTGLPDHLLLRANLQRKCLVGGALGYYPANNFIRLPGTFVAPWHWAWFLISSSFFCFATAFSDPKLYWRIAGWLSLSLVVLNAILCGQRTALLGVPVIIIVLVIATSHIPQLKRLVIILLGIVLFMGGTHLFFPSIIAQRLESLVSRWNASPPTEFVTEQAEWTVRKHQGALGNGLGRATNSARALGDTKLVETYYPKLLYEIGPLGVIAFFAVVTTLTFQGFRAYHQVQDHSLRGYGVIFWVLIFLISYNSYWYPLDTDPVAVYYWFFAGVLLKLPHLEREEIKTLAMAEEMDQQISQLSPSQVD</sequence>
<keyword evidence="1" id="KW-1133">Transmembrane helix</keyword>
<evidence type="ECO:0000313" key="3">
    <source>
        <dbReference type="Proteomes" id="UP000017127"/>
    </source>
</evidence>
<protein>
    <submittedName>
        <fullName evidence="2">O-antigen ligase like membrane family protein</fullName>
    </submittedName>
</protein>
<comment type="caution">
    <text evidence="2">The sequence shown here is derived from an EMBL/GenBank/DDBJ whole genome shotgun (WGS) entry which is preliminary data.</text>
</comment>
<evidence type="ECO:0000313" key="2">
    <source>
        <dbReference type="EMBL" id="ERT06320.1"/>
    </source>
</evidence>
<feature type="transmembrane region" description="Helical" evidence="1">
    <location>
        <begin position="216"/>
        <end position="234"/>
    </location>
</feature>
<proteinExistence type="predicted"/>
<gene>
    <name evidence="2" type="ORF">M595_3701</name>
</gene>
<feature type="transmembrane region" description="Helical" evidence="1">
    <location>
        <begin position="308"/>
        <end position="327"/>
    </location>
</feature>
<evidence type="ECO:0000256" key="1">
    <source>
        <dbReference type="SAM" id="Phobius"/>
    </source>
</evidence>
<dbReference type="OrthoDB" id="524903at2"/>
<feature type="transmembrane region" description="Helical" evidence="1">
    <location>
        <begin position="286"/>
        <end position="303"/>
    </location>
</feature>
<dbReference type="EMBL" id="AUZM01000038">
    <property type="protein sequence ID" value="ERT06320.1"/>
    <property type="molecule type" value="Genomic_DNA"/>
</dbReference>
<keyword evidence="2" id="KW-0436">Ligase</keyword>
<name>U7QGW3_9CYAN</name>
<reference evidence="2 3" key="1">
    <citation type="journal article" date="2013" name="Front. Microbiol.">
        <title>Comparative genomic analyses of the cyanobacterium, Lyngbya aestuarii BL J, a powerful hydrogen producer.</title>
        <authorList>
            <person name="Kothari A."/>
            <person name="Vaughn M."/>
            <person name="Garcia-Pichel F."/>
        </authorList>
    </citation>
    <scope>NUCLEOTIDE SEQUENCE [LARGE SCALE GENOMIC DNA]</scope>
    <source>
        <strain evidence="2 3">BL J</strain>
    </source>
</reference>
<organism evidence="2 3">
    <name type="scientific">Lyngbya aestuarii BL J</name>
    <dbReference type="NCBI Taxonomy" id="1348334"/>
    <lineage>
        <taxon>Bacteria</taxon>
        <taxon>Bacillati</taxon>
        <taxon>Cyanobacteriota</taxon>
        <taxon>Cyanophyceae</taxon>
        <taxon>Oscillatoriophycideae</taxon>
        <taxon>Oscillatoriales</taxon>
        <taxon>Microcoleaceae</taxon>
        <taxon>Lyngbya</taxon>
    </lineage>
</organism>
<feature type="transmembrane region" description="Helical" evidence="1">
    <location>
        <begin position="477"/>
        <end position="498"/>
    </location>
</feature>
<dbReference type="NCBIfam" id="NF038300">
    <property type="entry name" value="EPS_HpsL"/>
    <property type="match status" value="1"/>
</dbReference>
<feature type="transmembrane region" description="Helical" evidence="1">
    <location>
        <begin position="91"/>
        <end position="108"/>
    </location>
</feature>
<dbReference type="PATRIC" id="fig|1348334.3.peg.3580"/>
<dbReference type="GO" id="GO:0016874">
    <property type="term" value="F:ligase activity"/>
    <property type="evidence" value="ECO:0007669"/>
    <property type="project" value="UniProtKB-KW"/>
</dbReference>
<feature type="transmembrane region" description="Helical" evidence="1">
    <location>
        <begin position="504"/>
        <end position="521"/>
    </location>
</feature>